<evidence type="ECO:0000256" key="4">
    <source>
        <dbReference type="ARBA" id="ARBA00022705"/>
    </source>
</evidence>
<evidence type="ECO:0000256" key="10">
    <source>
        <dbReference type="NCBIfam" id="TIGR00593"/>
    </source>
</evidence>
<dbReference type="GO" id="GO:0003677">
    <property type="term" value="F:DNA binding"/>
    <property type="evidence" value="ECO:0007669"/>
    <property type="project" value="UniProtKB-UniRule"/>
</dbReference>
<evidence type="ECO:0000259" key="13">
    <source>
        <dbReference type="SMART" id="SM00482"/>
    </source>
</evidence>
<evidence type="ECO:0000313" key="14">
    <source>
        <dbReference type="EMBL" id="PIR78336.1"/>
    </source>
</evidence>
<dbReference type="CDD" id="cd09859">
    <property type="entry name" value="PIN_53EXO"/>
    <property type="match status" value="1"/>
</dbReference>
<evidence type="ECO:0000256" key="3">
    <source>
        <dbReference type="ARBA" id="ARBA00022695"/>
    </source>
</evidence>
<dbReference type="GO" id="GO:0006261">
    <property type="term" value="P:DNA-templated DNA replication"/>
    <property type="evidence" value="ECO:0007669"/>
    <property type="project" value="UniProtKB-UniRule"/>
</dbReference>
<dbReference type="GO" id="GO:0006302">
    <property type="term" value="P:double-strand break repair"/>
    <property type="evidence" value="ECO:0007669"/>
    <property type="project" value="TreeGrafter"/>
</dbReference>
<keyword evidence="3 11" id="KW-0548">Nucleotidyltransferase</keyword>
<dbReference type="InterPro" id="IPR002298">
    <property type="entry name" value="DNA_polymerase_A"/>
</dbReference>
<dbReference type="PRINTS" id="PR00868">
    <property type="entry name" value="DNAPOLI"/>
</dbReference>
<feature type="domain" description="DNA-directed DNA polymerase family A palm" evidence="13">
    <location>
        <begin position="648"/>
        <end position="856"/>
    </location>
</feature>
<dbReference type="Gene3D" id="1.10.150.20">
    <property type="entry name" value="5' to 3' exonuclease, C-terminal subdomain"/>
    <property type="match status" value="2"/>
</dbReference>
<dbReference type="NCBIfam" id="TIGR00593">
    <property type="entry name" value="pola"/>
    <property type="match status" value="1"/>
</dbReference>
<dbReference type="NCBIfam" id="NF004397">
    <property type="entry name" value="PRK05755.1"/>
    <property type="match status" value="1"/>
</dbReference>
<name>A0A2H0TYP2_9BACT</name>
<comment type="catalytic activity">
    <reaction evidence="9 11">
        <text>DNA(n) + a 2'-deoxyribonucleoside 5'-triphosphate = DNA(n+1) + diphosphate</text>
        <dbReference type="Rhea" id="RHEA:22508"/>
        <dbReference type="Rhea" id="RHEA-COMP:17339"/>
        <dbReference type="Rhea" id="RHEA-COMP:17340"/>
        <dbReference type="ChEBI" id="CHEBI:33019"/>
        <dbReference type="ChEBI" id="CHEBI:61560"/>
        <dbReference type="ChEBI" id="CHEBI:173112"/>
        <dbReference type="EC" id="2.7.7.7"/>
    </reaction>
</comment>
<keyword evidence="7 11" id="KW-0238">DNA-binding</keyword>
<dbReference type="AlphaFoldDB" id="A0A2H0TYP2"/>
<dbReference type="InterPro" id="IPR020046">
    <property type="entry name" value="5-3_exonucl_a-hlix_arch_N"/>
</dbReference>
<dbReference type="FunFam" id="1.10.150.20:FF:000003">
    <property type="entry name" value="DNA polymerase I"/>
    <property type="match status" value="1"/>
</dbReference>
<keyword evidence="6 11" id="KW-0239">DNA-directed DNA polymerase</keyword>
<evidence type="ECO:0000256" key="5">
    <source>
        <dbReference type="ARBA" id="ARBA00022763"/>
    </source>
</evidence>
<dbReference type="PANTHER" id="PTHR10133:SF27">
    <property type="entry name" value="DNA POLYMERASE NU"/>
    <property type="match status" value="1"/>
</dbReference>
<dbReference type="EC" id="2.7.7.7" evidence="10 11"/>
<evidence type="ECO:0000256" key="2">
    <source>
        <dbReference type="ARBA" id="ARBA00022679"/>
    </source>
</evidence>
<evidence type="ECO:0000256" key="11">
    <source>
        <dbReference type="RuleBase" id="RU004460"/>
    </source>
</evidence>
<evidence type="ECO:0000313" key="15">
    <source>
        <dbReference type="Proteomes" id="UP000230852"/>
    </source>
</evidence>
<dbReference type="InterPro" id="IPR043502">
    <property type="entry name" value="DNA/RNA_pol_sf"/>
</dbReference>
<dbReference type="EMBL" id="PFBU01000042">
    <property type="protein sequence ID" value="PIR78336.1"/>
    <property type="molecule type" value="Genomic_DNA"/>
</dbReference>
<evidence type="ECO:0000256" key="1">
    <source>
        <dbReference type="ARBA" id="ARBA00007705"/>
    </source>
</evidence>
<dbReference type="Pfam" id="PF00476">
    <property type="entry name" value="DNA_pol_A"/>
    <property type="match status" value="1"/>
</dbReference>
<dbReference type="SUPFAM" id="SSF88723">
    <property type="entry name" value="PIN domain-like"/>
    <property type="match status" value="1"/>
</dbReference>
<proteinExistence type="inferred from homology"/>
<comment type="similarity">
    <text evidence="1 11">Belongs to the DNA polymerase type-A family.</text>
</comment>
<evidence type="ECO:0000259" key="12">
    <source>
        <dbReference type="SMART" id="SM00475"/>
    </source>
</evidence>
<dbReference type="Gene3D" id="1.20.1060.10">
    <property type="entry name" value="Taq DNA Polymerase, Chain T, domain 4"/>
    <property type="match status" value="1"/>
</dbReference>
<dbReference type="SMART" id="SM00475">
    <property type="entry name" value="53EXOc"/>
    <property type="match status" value="1"/>
</dbReference>
<dbReference type="SMART" id="SM00482">
    <property type="entry name" value="POLAc"/>
    <property type="match status" value="1"/>
</dbReference>
<dbReference type="PANTHER" id="PTHR10133">
    <property type="entry name" value="DNA POLYMERASE I"/>
    <property type="match status" value="1"/>
</dbReference>
<dbReference type="Gene3D" id="3.30.70.370">
    <property type="match status" value="1"/>
</dbReference>
<dbReference type="InterPro" id="IPR012337">
    <property type="entry name" value="RNaseH-like_sf"/>
</dbReference>
<keyword evidence="8 11" id="KW-0234">DNA repair</keyword>
<dbReference type="SMART" id="SM00279">
    <property type="entry name" value="HhH2"/>
    <property type="match status" value="1"/>
</dbReference>
<dbReference type="SUPFAM" id="SSF47807">
    <property type="entry name" value="5' to 3' exonuclease, C-terminal subdomain"/>
    <property type="match status" value="1"/>
</dbReference>
<protein>
    <recommendedName>
        <fullName evidence="10 11">DNA polymerase I</fullName>
        <ecNumber evidence="10 11">2.7.7.7</ecNumber>
    </recommendedName>
</protein>
<reference evidence="15" key="1">
    <citation type="submission" date="2017-09" db="EMBL/GenBank/DDBJ databases">
        <title>Depth-based differentiation of microbial function through sediment-hosted aquifers and enrichment of novel symbionts in the deep terrestrial subsurface.</title>
        <authorList>
            <person name="Probst A.J."/>
            <person name="Ladd B."/>
            <person name="Jarett J.K."/>
            <person name="Geller-Mcgrath D.E."/>
            <person name="Sieber C.M.K."/>
            <person name="Emerson J.B."/>
            <person name="Anantharaman K."/>
            <person name="Thomas B.C."/>
            <person name="Malmstrom R."/>
            <person name="Stieglmeier M."/>
            <person name="Klingl A."/>
            <person name="Woyke T."/>
            <person name="Ryan C.M."/>
            <person name="Banfield J.F."/>
        </authorList>
    </citation>
    <scope>NUCLEOTIDE SEQUENCE [LARGE SCALE GENOMIC DNA]</scope>
</reference>
<dbReference type="InterPro" id="IPR002421">
    <property type="entry name" value="5-3_exonuclease"/>
</dbReference>
<evidence type="ECO:0000256" key="7">
    <source>
        <dbReference type="ARBA" id="ARBA00023125"/>
    </source>
</evidence>
<dbReference type="InterPro" id="IPR001098">
    <property type="entry name" value="DNA-dir_DNA_pol_A_palm_dom"/>
</dbReference>
<evidence type="ECO:0000256" key="8">
    <source>
        <dbReference type="ARBA" id="ARBA00023204"/>
    </source>
</evidence>
<dbReference type="InterPro" id="IPR036397">
    <property type="entry name" value="RNaseH_sf"/>
</dbReference>
<keyword evidence="11" id="KW-0378">Hydrolase</keyword>
<dbReference type="Gene3D" id="3.40.50.1010">
    <property type="entry name" value="5'-nuclease"/>
    <property type="match status" value="1"/>
</dbReference>
<dbReference type="Gene3D" id="3.30.420.10">
    <property type="entry name" value="Ribonuclease H-like superfamily/Ribonuclease H"/>
    <property type="match status" value="1"/>
</dbReference>
<feature type="domain" description="5'-3' exonuclease" evidence="12">
    <location>
        <begin position="2"/>
        <end position="273"/>
    </location>
</feature>
<dbReference type="CDD" id="cd08637">
    <property type="entry name" value="DNA_pol_A_pol_I_C"/>
    <property type="match status" value="1"/>
</dbReference>
<keyword evidence="4 11" id="KW-0235">DNA replication</keyword>
<evidence type="ECO:0000256" key="9">
    <source>
        <dbReference type="ARBA" id="ARBA00049244"/>
    </source>
</evidence>
<keyword evidence="5 11" id="KW-0227">DNA damage</keyword>
<dbReference type="Pfam" id="PF22619">
    <property type="entry name" value="DNA_polI_exo1"/>
    <property type="match status" value="1"/>
</dbReference>
<dbReference type="InterPro" id="IPR054690">
    <property type="entry name" value="DNA_polI_exonuclease"/>
</dbReference>
<dbReference type="SUPFAM" id="SSF56672">
    <property type="entry name" value="DNA/RNA polymerases"/>
    <property type="match status" value="1"/>
</dbReference>
<dbReference type="CDD" id="cd09898">
    <property type="entry name" value="H3TH_53EXO"/>
    <property type="match status" value="1"/>
</dbReference>
<dbReference type="Pfam" id="PF01367">
    <property type="entry name" value="5_3_exonuc"/>
    <property type="match status" value="1"/>
</dbReference>
<dbReference type="Pfam" id="PF02739">
    <property type="entry name" value="5_3_exonuc_N"/>
    <property type="match status" value="1"/>
</dbReference>
<dbReference type="Proteomes" id="UP000230852">
    <property type="component" value="Unassembled WGS sequence"/>
</dbReference>
<comment type="caution">
    <text evidence="14">The sequence shown here is derived from an EMBL/GenBank/DDBJ whole genome shotgun (WGS) entry which is preliminary data.</text>
</comment>
<dbReference type="CDD" id="cd06140">
    <property type="entry name" value="DNA_polA_I_Bacillus_like_exo"/>
    <property type="match status" value="1"/>
</dbReference>
<keyword evidence="11" id="KW-0540">Nuclease</keyword>
<dbReference type="FunFam" id="1.10.150.20:FF:000002">
    <property type="entry name" value="DNA polymerase I"/>
    <property type="match status" value="1"/>
</dbReference>
<sequence>MKKLVIIDGNAIVHRAYHALPPMRVKDGTVVNAVYGFASMLLKIINDVKPEYLAVSFDVAGGTFRDDIFVDYKATRVEADQALYDQFPLVYELVDAFNIPIFTKKGFEADDVMGTIAHHVKNGKTKIKTLIVTGDKDLLQLVDDKENIEIYLLKKGMSEFESCDEKTVFEKMGFAPNMVISYKSLRGDASDNIPGVKGIGDKTAVSLISKIGNIDEIYKQLKNKKSKLYQEFSASVISKLETDQTQAFMSKELATIKTDIEDIDFDLVKAETKDFDRDKVVKLFQKFEFYSLLKRLEGGKNVTTENSGNKKTKTKFSKKIINVNKDNWKEVLADIKKERIFVVKEIMQGTDMFADHDFSLLLSTYFGNYFFDKLDDKIFEIFTDSKKTLVGHDIKNLVKLLKLNNVEVKNRLFDTMIASYILNTSTRAHDLKSLALRELGREINLAENQKSLFGVNPQDLLEGVLAILEIYSLYNDKIIKEKYEDLYNNIEIALLPVLAQMELNGVFVDVDLLSDLSKQVTKEIAKLEKNIWKESGEEFNVASSTQLRDVLFEKMGLPTEGIKKGKTGYSTAASELEKLHDIHPIIDYIENFRELEKLRNTYIDVLPTLINKTTGRIHTTYNQTIASTGRLSSSEPNLQNIPIRTELGKKVREVFVAEKGHTLVAADYSQIDLRVVACLAKDEKMIDIFKSGQDIHTATAAAIHGVKLEEVDKEMRRSAKEVNFGVLFGMGAFGLSSRTGISRYEAQEFIDKYFNTFSGVKKYIEGVIEKGKKEGYVETMFGRRRYIPELISNNFQLRSSGERMAISMPVQGTEADIMKLAMIAVDKKIIEKGLSDKAKMILQVHDEIVLEVEESVKDEIAEIVKNEMQTVVKLEVPLDVEVSIGYCWGRLK</sequence>
<gene>
    <name evidence="11" type="primary">polA</name>
    <name evidence="14" type="ORF">COU28_02200</name>
</gene>
<dbReference type="SUPFAM" id="SSF53098">
    <property type="entry name" value="Ribonuclease H-like"/>
    <property type="match status" value="1"/>
</dbReference>
<accession>A0A2H0TYP2</accession>
<dbReference type="GO" id="GO:0008409">
    <property type="term" value="F:5'-3' exonuclease activity"/>
    <property type="evidence" value="ECO:0007669"/>
    <property type="project" value="UniProtKB-UniRule"/>
</dbReference>
<keyword evidence="2 11" id="KW-0808">Transferase</keyword>
<organism evidence="14 15">
    <name type="scientific">Candidatus Magasanikbacteria bacterium CG10_big_fil_rev_8_21_14_0_10_36_16</name>
    <dbReference type="NCBI Taxonomy" id="1974645"/>
    <lineage>
        <taxon>Bacteria</taxon>
        <taxon>Candidatus Magasanikiibacteriota</taxon>
    </lineage>
</organism>
<evidence type="ECO:0000256" key="6">
    <source>
        <dbReference type="ARBA" id="ARBA00022932"/>
    </source>
</evidence>
<comment type="function">
    <text evidence="11">In addition to polymerase activity, this DNA polymerase exhibits 5'-3' exonuclease activity.</text>
</comment>
<dbReference type="InterPro" id="IPR020045">
    <property type="entry name" value="DNA_polI_H3TH"/>
</dbReference>
<dbReference type="InterPro" id="IPR008918">
    <property type="entry name" value="HhH2"/>
</dbReference>
<dbReference type="InterPro" id="IPR036279">
    <property type="entry name" value="5-3_exonuclease_C_sf"/>
</dbReference>
<dbReference type="InterPro" id="IPR018320">
    <property type="entry name" value="DNA_polymerase_1"/>
</dbReference>
<dbReference type="InterPro" id="IPR029060">
    <property type="entry name" value="PIN-like_dom_sf"/>
</dbReference>
<keyword evidence="11" id="KW-0269">Exonuclease</keyword>
<dbReference type="GO" id="GO:0003887">
    <property type="term" value="F:DNA-directed DNA polymerase activity"/>
    <property type="evidence" value="ECO:0007669"/>
    <property type="project" value="UniProtKB-UniRule"/>
</dbReference>
<dbReference type="FunFam" id="1.20.1060.10:FF:000001">
    <property type="entry name" value="DNA polymerase I"/>
    <property type="match status" value="1"/>
</dbReference>